<evidence type="ECO:0000313" key="7">
    <source>
        <dbReference type="EMBL" id="CAG8697243.1"/>
    </source>
</evidence>
<dbReference type="Gene3D" id="3.40.50.300">
    <property type="entry name" value="P-loop containing nucleotide triphosphate hydrolases"/>
    <property type="match status" value="1"/>
</dbReference>
<organism evidence="7 8">
    <name type="scientific">Gigaspora margarita</name>
    <dbReference type="NCBI Taxonomy" id="4874"/>
    <lineage>
        <taxon>Eukaryota</taxon>
        <taxon>Fungi</taxon>
        <taxon>Fungi incertae sedis</taxon>
        <taxon>Mucoromycota</taxon>
        <taxon>Glomeromycotina</taxon>
        <taxon>Glomeromycetes</taxon>
        <taxon>Diversisporales</taxon>
        <taxon>Gigasporaceae</taxon>
        <taxon>Gigaspora</taxon>
    </lineage>
</organism>
<dbReference type="SUPFAM" id="SSF90123">
    <property type="entry name" value="ABC transporter transmembrane region"/>
    <property type="match status" value="1"/>
</dbReference>
<dbReference type="Proteomes" id="UP000789901">
    <property type="component" value="Unassembled WGS sequence"/>
</dbReference>
<dbReference type="PANTHER" id="PTHR43394">
    <property type="entry name" value="ATP-DEPENDENT PERMEASE MDL1, MITOCHONDRIAL"/>
    <property type="match status" value="1"/>
</dbReference>
<evidence type="ECO:0000256" key="3">
    <source>
        <dbReference type="ARBA" id="ARBA00022989"/>
    </source>
</evidence>
<feature type="non-terminal residue" evidence="7">
    <location>
        <position position="1"/>
    </location>
</feature>
<keyword evidence="4 5" id="KW-0472">Membrane</keyword>
<proteinExistence type="predicted"/>
<accession>A0ABN7UYR5</accession>
<evidence type="ECO:0000256" key="2">
    <source>
        <dbReference type="ARBA" id="ARBA00022692"/>
    </source>
</evidence>
<dbReference type="InterPro" id="IPR027417">
    <property type="entry name" value="P-loop_NTPase"/>
</dbReference>
<evidence type="ECO:0000256" key="4">
    <source>
        <dbReference type="ARBA" id="ARBA00023136"/>
    </source>
</evidence>
<evidence type="ECO:0000256" key="5">
    <source>
        <dbReference type="SAM" id="Phobius"/>
    </source>
</evidence>
<feature type="domain" description="ABC transmembrane type-1" evidence="6">
    <location>
        <begin position="130"/>
        <end position="187"/>
    </location>
</feature>
<dbReference type="InterPro" id="IPR036640">
    <property type="entry name" value="ABC1_TM_sf"/>
</dbReference>
<keyword evidence="3 5" id="KW-1133">Transmembrane helix</keyword>
<evidence type="ECO:0000256" key="1">
    <source>
        <dbReference type="ARBA" id="ARBA00004141"/>
    </source>
</evidence>
<sequence length="205" mass="22955">PKILLHDEATSALDTQSEGTHNELRNKKGFYSKLIEIQQIQLSLKVEKNLNVMNSLLKVDFTKPFTIKDEDCYIFPFFAIIYGNIIQALSETGDTLRHYATFCTLMFLIIAVMTFFVNMIQNVTLGFSTLTSHLSLDVTHINGLAGFSLGNVLQVATTIFVSVIVALIVSWKLTLIYLCTVPLLVACEDVDNIRMVAALTREDDL</sequence>
<dbReference type="InterPro" id="IPR011527">
    <property type="entry name" value="ABC1_TM_dom"/>
</dbReference>
<gene>
    <name evidence="7" type="ORF">GMARGA_LOCUS11892</name>
</gene>
<dbReference type="Gene3D" id="1.20.1560.10">
    <property type="entry name" value="ABC transporter type 1, transmembrane domain"/>
    <property type="match status" value="2"/>
</dbReference>
<reference evidence="7 8" key="1">
    <citation type="submission" date="2021-06" db="EMBL/GenBank/DDBJ databases">
        <authorList>
            <person name="Kallberg Y."/>
            <person name="Tangrot J."/>
            <person name="Rosling A."/>
        </authorList>
    </citation>
    <scope>NUCLEOTIDE SEQUENCE [LARGE SCALE GENOMIC DNA]</scope>
    <source>
        <strain evidence="7 8">120-4 pot B 10/14</strain>
    </source>
</reference>
<dbReference type="Pfam" id="PF00664">
    <property type="entry name" value="ABC_membrane"/>
    <property type="match status" value="1"/>
</dbReference>
<dbReference type="InterPro" id="IPR039421">
    <property type="entry name" value="Type_1_exporter"/>
</dbReference>
<evidence type="ECO:0000313" key="8">
    <source>
        <dbReference type="Proteomes" id="UP000789901"/>
    </source>
</evidence>
<protein>
    <submittedName>
        <fullName evidence="7">27031_t:CDS:1</fullName>
    </submittedName>
</protein>
<feature type="transmembrane region" description="Helical" evidence="5">
    <location>
        <begin position="102"/>
        <end position="121"/>
    </location>
</feature>
<comment type="subcellular location">
    <subcellularLocation>
        <location evidence="1">Membrane</location>
        <topology evidence="1">Multi-pass membrane protein</topology>
    </subcellularLocation>
</comment>
<evidence type="ECO:0000259" key="6">
    <source>
        <dbReference type="PROSITE" id="PS50929"/>
    </source>
</evidence>
<dbReference type="EMBL" id="CAJVQB010007110">
    <property type="protein sequence ID" value="CAG8697243.1"/>
    <property type="molecule type" value="Genomic_DNA"/>
</dbReference>
<dbReference type="PROSITE" id="PS50929">
    <property type="entry name" value="ABC_TM1F"/>
    <property type="match status" value="1"/>
</dbReference>
<dbReference type="PANTHER" id="PTHR43394:SF18">
    <property type="entry name" value="ABC TRANSPORTER B FAMILY MEMBER 11-LIKE"/>
    <property type="match status" value="1"/>
</dbReference>
<name>A0ABN7UYR5_GIGMA</name>
<keyword evidence="8" id="KW-1185">Reference proteome</keyword>
<keyword evidence="2 5" id="KW-0812">Transmembrane</keyword>
<comment type="caution">
    <text evidence="7">The sequence shown here is derived from an EMBL/GenBank/DDBJ whole genome shotgun (WGS) entry which is preliminary data.</text>
</comment>
<feature type="transmembrane region" description="Helical" evidence="5">
    <location>
        <begin position="141"/>
        <end position="169"/>
    </location>
</feature>